<dbReference type="AlphaFoldDB" id="A0A370GCQ9"/>
<dbReference type="PANTHER" id="PTHR46573:SF1">
    <property type="entry name" value="WD REPEAT, SAM AND U-BOX DOMAIN-CONTAINING PROTEIN 1"/>
    <property type="match status" value="1"/>
</dbReference>
<feature type="compositionally biased region" description="Basic and acidic residues" evidence="1">
    <location>
        <begin position="213"/>
        <end position="232"/>
    </location>
</feature>
<gene>
    <name evidence="4" type="ORF">C8D86_12244</name>
</gene>
<evidence type="ECO:0000313" key="4">
    <source>
        <dbReference type="EMBL" id="RDI41000.1"/>
    </source>
</evidence>
<dbReference type="InterPro" id="IPR013083">
    <property type="entry name" value="Znf_RING/FYVE/PHD"/>
</dbReference>
<keyword evidence="2" id="KW-0472">Membrane</keyword>
<dbReference type="Pfam" id="PF04564">
    <property type="entry name" value="U-box"/>
    <property type="match status" value="1"/>
</dbReference>
<dbReference type="PROSITE" id="PS51698">
    <property type="entry name" value="U_BOX"/>
    <property type="match status" value="1"/>
</dbReference>
<dbReference type="RefSeq" id="WP_114835070.1">
    <property type="nucleotide sequence ID" value="NZ_LR699114.1"/>
</dbReference>
<dbReference type="GO" id="GO:0004842">
    <property type="term" value="F:ubiquitin-protein transferase activity"/>
    <property type="evidence" value="ECO:0007669"/>
    <property type="project" value="InterPro"/>
</dbReference>
<protein>
    <submittedName>
        <fullName evidence="4">U-box domain-containing protein</fullName>
    </submittedName>
</protein>
<name>A0A370GCQ9_9COXI</name>
<evidence type="ECO:0000256" key="1">
    <source>
        <dbReference type="SAM" id="MobiDB-lite"/>
    </source>
</evidence>
<dbReference type="InterPro" id="IPR003613">
    <property type="entry name" value="Ubox_domain"/>
</dbReference>
<organism evidence="4 5">
    <name type="scientific">Aquicella lusitana</name>
    <dbReference type="NCBI Taxonomy" id="254246"/>
    <lineage>
        <taxon>Bacteria</taxon>
        <taxon>Pseudomonadati</taxon>
        <taxon>Pseudomonadota</taxon>
        <taxon>Gammaproteobacteria</taxon>
        <taxon>Legionellales</taxon>
        <taxon>Coxiellaceae</taxon>
        <taxon>Aquicella</taxon>
    </lineage>
</organism>
<dbReference type="GO" id="GO:0016567">
    <property type="term" value="P:protein ubiquitination"/>
    <property type="evidence" value="ECO:0007669"/>
    <property type="project" value="InterPro"/>
</dbReference>
<keyword evidence="2" id="KW-1133">Transmembrane helix</keyword>
<keyword evidence="5" id="KW-1185">Reference proteome</keyword>
<evidence type="ECO:0000259" key="3">
    <source>
        <dbReference type="PROSITE" id="PS51698"/>
    </source>
</evidence>
<accession>A0A370GCQ9</accession>
<feature type="transmembrane region" description="Helical" evidence="2">
    <location>
        <begin position="176"/>
        <end position="198"/>
    </location>
</feature>
<sequence>MFSLFSSSGIRLPSILSLPAAFKMAEPTFTLYRDGIGFGGFSLRLSNLPLNLSRMQWAAVVALSFLQTQLVEGAGDGEKMDVYYFKVNNTDYQVELYKHIQQFKDIAQRFQAECGVNASALPALFDYELIRQWGNSACFWRGLGELQYSDVESCVELMVEAALALNRETSLNTLRVVGGVVGGLAALCIGTGVFRYLWERCRHSVRPETSTRALEEGQVEREPLLSGQEQEKLPEAKKTFAERLEAVGFTIKKLEEDPIGKHFICPIMQALMEEPAVTNDGHSYEMEAIQKQKEVNGNSPLERDVRITSIAPNKALKALIIEFVERQERKAKMQASLFPPAVNVKPSSQGNTELKLRHSR</sequence>
<evidence type="ECO:0000313" key="5">
    <source>
        <dbReference type="Proteomes" id="UP000254720"/>
    </source>
</evidence>
<reference evidence="4 5" key="1">
    <citation type="submission" date="2018-07" db="EMBL/GenBank/DDBJ databases">
        <title>Genomic Encyclopedia of Type Strains, Phase IV (KMG-IV): sequencing the most valuable type-strain genomes for metagenomic binning, comparative biology and taxonomic classification.</title>
        <authorList>
            <person name="Goeker M."/>
        </authorList>
    </citation>
    <scope>NUCLEOTIDE SEQUENCE [LARGE SCALE GENOMIC DNA]</scope>
    <source>
        <strain evidence="4 5">DSM 16500</strain>
    </source>
</reference>
<dbReference type="SUPFAM" id="SSF57850">
    <property type="entry name" value="RING/U-box"/>
    <property type="match status" value="1"/>
</dbReference>
<dbReference type="SMART" id="SM00504">
    <property type="entry name" value="Ubox"/>
    <property type="match status" value="1"/>
</dbReference>
<dbReference type="Gene3D" id="3.30.40.10">
    <property type="entry name" value="Zinc/RING finger domain, C3HC4 (zinc finger)"/>
    <property type="match status" value="1"/>
</dbReference>
<evidence type="ECO:0000256" key="2">
    <source>
        <dbReference type="SAM" id="Phobius"/>
    </source>
</evidence>
<keyword evidence="2" id="KW-0812">Transmembrane</keyword>
<feature type="region of interest" description="Disordered" evidence="1">
    <location>
        <begin position="209"/>
        <end position="232"/>
    </location>
</feature>
<proteinExistence type="predicted"/>
<dbReference type="PANTHER" id="PTHR46573">
    <property type="entry name" value="WD REPEAT, SAM AND U-BOX DOMAIN-CONTAINING PROTEIN 1"/>
    <property type="match status" value="1"/>
</dbReference>
<dbReference type="EMBL" id="QQAX01000022">
    <property type="protein sequence ID" value="RDI41000.1"/>
    <property type="molecule type" value="Genomic_DNA"/>
</dbReference>
<dbReference type="Proteomes" id="UP000254720">
    <property type="component" value="Unassembled WGS sequence"/>
</dbReference>
<feature type="region of interest" description="Disordered" evidence="1">
    <location>
        <begin position="341"/>
        <end position="360"/>
    </location>
</feature>
<feature type="domain" description="U-box" evidence="3">
    <location>
        <begin position="258"/>
        <end position="330"/>
    </location>
</feature>
<dbReference type="InterPro" id="IPR052085">
    <property type="entry name" value="WD-SAM-U-box"/>
</dbReference>
<comment type="caution">
    <text evidence="4">The sequence shown here is derived from an EMBL/GenBank/DDBJ whole genome shotgun (WGS) entry which is preliminary data.</text>
</comment>